<proteinExistence type="predicted"/>
<gene>
    <name evidence="2" type="ORF">Plil01_000783300</name>
</gene>
<name>A0A9W6TQK0_9STRA</name>
<keyword evidence="3" id="KW-1185">Reference proteome</keyword>
<sequence>MATTVLVPYRSRWNATQALAGVSADEEARTGTGKRRSVDASELSLRRQRQRRHRDSPKDSGDDWCANSSDVSAAADLSAKSDEGCSESSDSAPRTQVAGDASSDEGSSDVLLQPDVFLHGFKRSYKSWDEFKDSLDEYSKATHQRFS</sequence>
<dbReference type="AlphaFoldDB" id="A0A9W6TQK0"/>
<protein>
    <submittedName>
        <fullName evidence="2">Unnamed protein product</fullName>
    </submittedName>
</protein>
<feature type="compositionally biased region" description="Low complexity" evidence="1">
    <location>
        <begin position="66"/>
        <end position="78"/>
    </location>
</feature>
<evidence type="ECO:0000313" key="2">
    <source>
        <dbReference type="EMBL" id="GMF20227.1"/>
    </source>
</evidence>
<comment type="caution">
    <text evidence="2">The sequence shown here is derived from an EMBL/GenBank/DDBJ whole genome shotgun (WGS) entry which is preliminary data.</text>
</comment>
<accession>A0A9W6TQK0</accession>
<reference evidence="2" key="1">
    <citation type="submission" date="2023-04" db="EMBL/GenBank/DDBJ databases">
        <title>Phytophthora lilii NBRC 32176.</title>
        <authorList>
            <person name="Ichikawa N."/>
            <person name="Sato H."/>
            <person name="Tonouchi N."/>
        </authorList>
    </citation>
    <scope>NUCLEOTIDE SEQUENCE</scope>
    <source>
        <strain evidence="2">NBRC 32176</strain>
    </source>
</reference>
<feature type="compositionally biased region" description="Basic residues" evidence="1">
    <location>
        <begin position="46"/>
        <end position="55"/>
    </location>
</feature>
<dbReference type="Proteomes" id="UP001165083">
    <property type="component" value="Unassembled WGS sequence"/>
</dbReference>
<organism evidence="2 3">
    <name type="scientific">Phytophthora lilii</name>
    <dbReference type="NCBI Taxonomy" id="2077276"/>
    <lineage>
        <taxon>Eukaryota</taxon>
        <taxon>Sar</taxon>
        <taxon>Stramenopiles</taxon>
        <taxon>Oomycota</taxon>
        <taxon>Peronosporomycetes</taxon>
        <taxon>Peronosporales</taxon>
        <taxon>Peronosporaceae</taxon>
        <taxon>Phytophthora</taxon>
    </lineage>
</organism>
<evidence type="ECO:0000313" key="3">
    <source>
        <dbReference type="Proteomes" id="UP001165083"/>
    </source>
</evidence>
<evidence type="ECO:0000256" key="1">
    <source>
        <dbReference type="SAM" id="MobiDB-lite"/>
    </source>
</evidence>
<dbReference type="EMBL" id="BSXW01000370">
    <property type="protein sequence ID" value="GMF20227.1"/>
    <property type="molecule type" value="Genomic_DNA"/>
</dbReference>
<feature type="region of interest" description="Disordered" evidence="1">
    <location>
        <begin position="20"/>
        <end position="109"/>
    </location>
</feature>